<dbReference type="EMBL" id="JAPQKH010000004">
    <property type="protein sequence ID" value="KAJ5100770.1"/>
    <property type="molecule type" value="Genomic_DNA"/>
</dbReference>
<protein>
    <submittedName>
        <fullName evidence="2">Uncharacterized protein</fullName>
    </submittedName>
</protein>
<gene>
    <name evidence="2" type="ORF">N7456_006822</name>
</gene>
<sequence length="113" mass="12840">MTLVRLQARVQAPASILPLQREAFNLLSRRAHPKDSKPEREDRSAQRDSGGTEGSPKHPIPSNQAHPTLQDGKDSPIADFKGNLRKDLPKDVQDHNKEVERRKDRPQNQSHNR</sequence>
<organism evidence="2 3">
    <name type="scientific">Penicillium angulare</name>
    <dbReference type="NCBI Taxonomy" id="116970"/>
    <lineage>
        <taxon>Eukaryota</taxon>
        <taxon>Fungi</taxon>
        <taxon>Dikarya</taxon>
        <taxon>Ascomycota</taxon>
        <taxon>Pezizomycotina</taxon>
        <taxon>Eurotiomycetes</taxon>
        <taxon>Eurotiomycetidae</taxon>
        <taxon>Eurotiales</taxon>
        <taxon>Aspergillaceae</taxon>
        <taxon>Penicillium</taxon>
    </lineage>
</organism>
<comment type="caution">
    <text evidence="2">The sequence shown here is derived from an EMBL/GenBank/DDBJ whole genome shotgun (WGS) entry which is preliminary data.</text>
</comment>
<dbReference type="AlphaFoldDB" id="A0A9W9KC03"/>
<dbReference type="Proteomes" id="UP001149165">
    <property type="component" value="Unassembled WGS sequence"/>
</dbReference>
<evidence type="ECO:0000256" key="1">
    <source>
        <dbReference type="SAM" id="MobiDB-lite"/>
    </source>
</evidence>
<feature type="region of interest" description="Disordered" evidence="1">
    <location>
        <begin position="27"/>
        <end position="113"/>
    </location>
</feature>
<evidence type="ECO:0000313" key="3">
    <source>
        <dbReference type="Proteomes" id="UP001149165"/>
    </source>
</evidence>
<name>A0A9W9KC03_9EURO</name>
<feature type="compositionally biased region" description="Basic and acidic residues" evidence="1">
    <location>
        <begin position="33"/>
        <end position="46"/>
    </location>
</feature>
<dbReference type="OrthoDB" id="5334244at2759"/>
<reference evidence="2" key="2">
    <citation type="journal article" date="2023" name="IMA Fungus">
        <title>Comparative genomic study of the Penicillium genus elucidates a diverse pangenome and 15 lateral gene transfer events.</title>
        <authorList>
            <person name="Petersen C."/>
            <person name="Sorensen T."/>
            <person name="Nielsen M.R."/>
            <person name="Sondergaard T.E."/>
            <person name="Sorensen J.L."/>
            <person name="Fitzpatrick D.A."/>
            <person name="Frisvad J.C."/>
            <person name="Nielsen K.L."/>
        </authorList>
    </citation>
    <scope>NUCLEOTIDE SEQUENCE</scope>
    <source>
        <strain evidence="2">IBT 30069</strain>
    </source>
</reference>
<feature type="compositionally biased region" description="Basic and acidic residues" evidence="1">
    <location>
        <begin position="71"/>
        <end position="106"/>
    </location>
</feature>
<proteinExistence type="predicted"/>
<keyword evidence="3" id="KW-1185">Reference proteome</keyword>
<evidence type="ECO:0000313" key="2">
    <source>
        <dbReference type="EMBL" id="KAJ5100770.1"/>
    </source>
</evidence>
<accession>A0A9W9KC03</accession>
<reference evidence="2" key="1">
    <citation type="submission" date="2022-11" db="EMBL/GenBank/DDBJ databases">
        <authorList>
            <person name="Petersen C."/>
        </authorList>
    </citation>
    <scope>NUCLEOTIDE SEQUENCE</scope>
    <source>
        <strain evidence="2">IBT 30069</strain>
    </source>
</reference>